<dbReference type="EMBL" id="QGNA01000007">
    <property type="protein sequence ID" value="PWS34468.1"/>
    <property type="molecule type" value="Genomic_DNA"/>
</dbReference>
<evidence type="ECO:0000313" key="2">
    <source>
        <dbReference type="Proteomes" id="UP000245765"/>
    </source>
</evidence>
<dbReference type="RefSeq" id="WP_109873441.1">
    <property type="nucleotide sequence ID" value="NZ_QGNA01000007.1"/>
</dbReference>
<name>A0A317FAG8_9PROT</name>
<organism evidence="1 2">
    <name type="scientific">Falsiroseomonas bella</name>
    <dbReference type="NCBI Taxonomy" id="2184016"/>
    <lineage>
        <taxon>Bacteria</taxon>
        <taxon>Pseudomonadati</taxon>
        <taxon>Pseudomonadota</taxon>
        <taxon>Alphaproteobacteria</taxon>
        <taxon>Acetobacterales</taxon>
        <taxon>Roseomonadaceae</taxon>
        <taxon>Falsiroseomonas</taxon>
    </lineage>
</organism>
<proteinExistence type="predicted"/>
<dbReference type="Proteomes" id="UP000245765">
    <property type="component" value="Unassembled WGS sequence"/>
</dbReference>
<accession>A0A317FAG8</accession>
<comment type="caution">
    <text evidence="1">The sequence shown here is derived from an EMBL/GenBank/DDBJ whole genome shotgun (WGS) entry which is preliminary data.</text>
</comment>
<evidence type="ECO:0000313" key="1">
    <source>
        <dbReference type="EMBL" id="PWS34468.1"/>
    </source>
</evidence>
<sequence length="84" mass="9045">MGRLTAVSFRSYRGHQIELRDSGRDRCQVIIHPPGGRGAPHELTPAEGGATLAAMVTQAKAMIDAVMGPRPEPMRPHGGFSRRA</sequence>
<dbReference type="AlphaFoldDB" id="A0A317FAG8"/>
<gene>
    <name evidence="1" type="ORF">DFH01_26000</name>
</gene>
<keyword evidence="2" id="KW-1185">Reference proteome</keyword>
<reference evidence="2" key="1">
    <citation type="submission" date="2018-05" db="EMBL/GenBank/DDBJ databases">
        <authorList>
            <person name="Du Z."/>
            <person name="Wang X."/>
        </authorList>
    </citation>
    <scope>NUCLEOTIDE SEQUENCE [LARGE SCALE GENOMIC DNA]</scope>
    <source>
        <strain evidence="2">CQN31</strain>
    </source>
</reference>
<protein>
    <submittedName>
        <fullName evidence="1">Uncharacterized protein</fullName>
    </submittedName>
</protein>
<dbReference type="OrthoDB" id="7273537at2"/>